<dbReference type="Proteomes" id="UP000627292">
    <property type="component" value="Unassembled WGS sequence"/>
</dbReference>
<organism evidence="1 2">
    <name type="scientific">Filimonas zeae</name>
    <dbReference type="NCBI Taxonomy" id="1737353"/>
    <lineage>
        <taxon>Bacteria</taxon>
        <taxon>Pseudomonadati</taxon>
        <taxon>Bacteroidota</taxon>
        <taxon>Chitinophagia</taxon>
        <taxon>Chitinophagales</taxon>
        <taxon>Chitinophagaceae</taxon>
        <taxon>Filimonas</taxon>
    </lineage>
</organism>
<protein>
    <submittedName>
        <fullName evidence="1">Uncharacterized protein</fullName>
    </submittedName>
</protein>
<dbReference type="AlphaFoldDB" id="A0A917IQA2"/>
<dbReference type="RefSeq" id="WP_188950865.1">
    <property type="nucleotide sequence ID" value="NZ_BMIB01000001.1"/>
</dbReference>
<name>A0A917IQA2_9BACT</name>
<reference evidence="1" key="1">
    <citation type="journal article" date="2014" name="Int. J. Syst. Evol. Microbiol.">
        <title>Complete genome sequence of Corynebacterium casei LMG S-19264T (=DSM 44701T), isolated from a smear-ripened cheese.</title>
        <authorList>
            <consortium name="US DOE Joint Genome Institute (JGI-PGF)"/>
            <person name="Walter F."/>
            <person name="Albersmeier A."/>
            <person name="Kalinowski J."/>
            <person name="Ruckert C."/>
        </authorList>
    </citation>
    <scope>NUCLEOTIDE SEQUENCE</scope>
    <source>
        <strain evidence="1">CGMCC 1.15290</strain>
    </source>
</reference>
<reference evidence="1" key="2">
    <citation type="submission" date="2020-09" db="EMBL/GenBank/DDBJ databases">
        <authorList>
            <person name="Sun Q."/>
            <person name="Zhou Y."/>
        </authorList>
    </citation>
    <scope>NUCLEOTIDE SEQUENCE</scope>
    <source>
        <strain evidence="1">CGMCC 1.15290</strain>
    </source>
</reference>
<comment type="caution">
    <text evidence="1">The sequence shown here is derived from an EMBL/GenBank/DDBJ whole genome shotgun (WGS) entry which is preliminary data.</text>
</comment>
<dbReference type="EMBL" id="BMIB01000001">
    <property type="protein sequence ID" value="GGH61202.1"/>
    <property type="molecule type" value="Genomic_DNA"/>
</dbReference>
<keyword evidence="2" id="KW-1185">Reference proteome</keyword>
<proteinExistence type="predicted"/>
<accession>A0A917IQA2</accession>
<sequence length="337" mass="38889">MFSFFKKKPGFATLAASYEAGNPILQTAIALNQAEQFFPWPNFAVLEKQPFVKKQPIDFPNPDFKGLHYFIKKPVLLFGVLIPEVIIPTPSWEAPNKFNPQWPLTRLTAEVRFAQPGWDTYLQLKQHFIQLWGEPKSIFENDTADYASASCEWQLDKTTVKISIWKQEGSSKYRKDCWLEVEHQPDLTPFLTDEYQQQLTLHPKLQYQITEGSFTAGGTYIDQLALRYTPECIANLLSDDNAFVVWRDDEYGKAGFANRQFCHIVPFAPGGTATFKEYVFRNNPIDCNIYYTSQPQRKPEYIGKMTSPDEALWSMAMEQIADLLESGRDKEVNKEYT</sequence>
<evidence type="ECO:0000313" key="1">
    <source>
        <dbReference type="EMBL" id="GGH61202.1"/>
    </source>
</evidence>
<evidence type="ECO:0000313" key="2">
    <source>
        <dbReference type="Proteomes" id="UP000627292"/>
    </source>
</evidence>
<gene>
    <name evidence="1" type="ORF">GCM10011379_09940</name>
</gene>